<feature type="non-terminal residue" evidence="4">
    <location>
        <position position="1"/>
    </location>
</feature>
<organism evidence="4 5">
    <name type="scientific">Euroglyphus maynei</name>
    <name type="common">Mayne's house dust mite</name>
    <dbReference type="NCBI Taxonomy" id="6958"/>
    <lineage>
        <taxon>Eukaryota</taxon>
        <taxon>Metazoa</taxon>
        <taxon>Ecdysozoa</taxon>
        <taxon>Arthropoda</taxon>
        <taxon>Chelicerata</taxon>
        <taxon>Arachnida</taxon>
        <taxon>Acari</taxon>
        <taxon>Acariformes</taxon>
        <taxon>Sarcoptiformes</taxon>
        <taxon>Astigmata</taxon>
        <taxon>Psoroptidia</taxon>
        <taxon>Analgoidea</taxon>
        <taxon>Pyroglyphidae</taxon>
        <taxon>Pyroglyphinae</taxon>
        <taxon>Euroglyphus</taxon>
    </lineage>
</organism>
<keyword evidence="5" id="KW-1185">Reference proteome</keyword>
<keyword evidence="1" id="KW-0245">EGF-like domain</keyword>
<protein>
    <recommendedName>
        <fullName evidence="3">Complement Clr-like EGF domain-containing protein</fullName>
    </recommendedName>
</protein>
<sequence length="132" mass="14927">KTLNNAASEFCCQETIKAINSSIRWCHLRPAPCSHRCHESNDGNNNHIKCSCWDGYHLDDDQKNCIDNDECEHSTHGCNIAYEMCSNTDGGYQCLPKMLTDDGLLQPDIIGKRDECSSGFYFNHTYNQCKGL</sequence>
<feature type="domain" description="Complement Clr-like EGF" evidence="3">
    <location>
        <begin position="49"/>
        <end position="70"/>
    </location>
</feature>
<evidence type="ECO:0000256" key="1">
    <source>
        <dbReference type="ARBA" id="ARBA00022536"/>
    </source>
</evidence>
<dbReference type="GO" id="GO:0005509">
    <property type="term" value="F:calcium ion binding"/>
    <property type="evidence" value="ECO:0007669"/>
    <property type="project" value="InterPro"/>
</dbReference>
<dbReference type="AlphaFoldDB" id="A0A1Y3AQ09"/>
<evidence type="ECO:0000259" key="3">
    <source>
        <dbReference type="Pfam" id="PF12662"/>
    </source>
</evidence>
<reference evidence="4 5" key="1">
    <citation type="submission" date="2017-03" db="EMBL/GenBank/DDBJ databases">
        <title>Genome Survey of Euroglyphus maynei.</title>
        <authorList>
            <person name="Arlian L.G."/>
            <person name="Morgan M.S."/>
            <person name="Rider S.D."/>
        </authorList>
    </citation>
    <scope>NUCLEOTIDE SEQUENCE [LARGE SCALE GENOMIC DNA]</scope>
    <source>
        <strain evidence="4">Arlian Lab</strain>
        <tissue evidence="4">Whole body</tissue>
    </source>
</reference>
<comment type="caution">
    <text evidence="4">The sequence shown here is derived from an EMBL/GenBank/DDBJ whole genome shotgun (WGS) entry which is preliminary data.</text>
</comment>
<dbReference type="EMBL" id="MUJZ01069190">
    <property type="protein sequence ID" value="OTF69703.1"/>
    <property type="molecule type" value="Genomic_DNA"/>
</dbReference>
<proteinExistence type="predicted"/>
<accession>A0A1Y3AQ09</accession>
<keyword evidence="2" id="KW-1015">Disulfide bond</keyword>
<name>A0A1Y3AQ09_EURMA</name>
<evidence type="ECO:0000256" key="2">
    <source>
        <dbReference type="ARBA" id="ARBA00023157"/>
    </source>
</evidence>
<dbReference type="InterPro" id="IPR026823">
    <property type="entry name" value="cEGF"/>
</dbReference>
<evidence type="ECO:0000313" key="4">
    <source>
        <dbReference type="EMBL" id="OTF69703.1"/>
    </source>
</evidence>
<dbReference type="Gene3D" id="2.10.25.10">
    <property type="entry name" value="Laminin"/>
    <property type="match status" value="2"/>
</dbReference>
<dbReference type="SUPFAM" id="SSF57196">
    <property type="entry name" value="EGF/Laminin"/>
    <property type="match status" value="1"/>
</dbReference>
<gene>
    <name evidence="4" type="ORF">BLA29_012522</name>
</gene>
<dbReference type="InterPro" id="IPR018097">
    <property type="entry name" value="EGF_Ca-bd_CS"/>
</dbReference>
<dbReference type="OrthoDB" id="10045365at2759"/>
<dbReference type="PROSITE" id="PS01187">
    <property type="entry name" value="EGF_CA"/>
    <property type="match status" value="1"/>
</dbReference>
<dbReference type="Pfam" id="PF12662">
    <property type="entry name" value="cEGF"/>
    <property type="match status" value="1"/>
</dbReference>
<dbReference type="Proteomes" id="UP000194236">
    <property type="component" value="Unassembled WGS sequence"/>
</dbReference>
<evidence type="ECO:0000313" key="5">
    <source>
        <dbReference type="Proteomes" id="UP000194236"/>
    </source>
</evidence>